<dbReference type="GeneID" id="40088606"/>
<evidence type="ECO:0000313" key="1">
    <source>
        <dbReference type="EMBL" id="AUZ95362.1"/>
    </source>
</evidence>
<dbReference type="EMBL" id="MF403008">
    <property type="protein sequence ID" value="AUZ95362.1"/>
    <property type="molecule type" value="Genomic_DNA"/>
</dbReference>
<accession>A0A2L0V0L5</accession>
<keyword evidence="2" id="KW-1185">Reference proteome</keyword>
<proteinExistence type="predicted"/>
<reference evidence="1 2" key="1">
    <citation type="submission" date="2017-06" db="EMBL/GenBank/DDBJ databases">
        <authorList>
            <person name="Kim H.J."/>
            <person name="Triplett B.A."/>
        </authorList>
    </citation>
    <scope>NUCLEOTIDE SEQUENCE [LARGE SCALE GENOMIC DNA]</scope>
</reference>
<dbReference type="RefSeq" id="YP_009612268.1">
    <property type="nucleotide sequence ID" value="NC_042013.1"/>
</dbReference>
<evidence type="ECO:0000313" key="2">
    <source>
        <dbReference type="Proteomes" id="UP000223025"/>
    </source>
</evidence>
<protein>
    <submittedName>
        <fullName evidence="1">Uncharacterized protein</fullName>
    </submittedName>
</protein>
<name>A0A2L0V0L5_9CAUD</name>
<sequence>MYKVFTEKNGVGTLLFDFSFVKDDNKTRALILKNRANDYLIGKTSILDISDIGHHTFTVTIPAGTKVYFEVQDFDCYLYPLDQPDVSFERVHVDLYDYNKNFAIDSHRGMVLGSETKIKIVNDVNIKSPCYTSSEENDAIFEEFAEIAKIELEKGLDNLRKSSFKELNRVLSGIKGGMYSFDDVKHIGFDMLTLDKKEIELSRLFGSSANGEIFTYWSELFFDSNNDSIVLDIPNDEVRFELVDHV</sequence>
<organism evidence="1 2">
    <name type="scientific">Agrobacterium phage Atu_ph07</name>
    <dbReference type="NCBI Taxonomy" id="2024264"/>
    <lineage>
        <taxon>Viruses</taxon>
        <taxon>Duplodnaviria</taxon>
        <taxon>Heunggongvirae</taxon>
        <taxon>Uroviricota</taxon>
        <taxon>Caudoviricetes</taxon>
        <taxon>Polybotosvirus</taxon>
        <taxon>Polybotosvirus Atuph07</taxon>
    </lineage>
</organism>
<dbReference type="Proteomes" id="UP000223025">
    <property type="component" value="Segment"/>
</dbReference>
<dbReference type="KEGG" id="vg:40088606"/>